<name>A0A1G2MEN4_9BACT</name>
<protein>
    <submittedName>
        <fullName evidence="1">Uncharacterized protein</fullName>
    </submittedName>
</protein>
<dbReference type="EMBL" id="MHRI01000006">
    <property type="protein sequence ID" value="OHA21629.1"/>
    <property type="molecule type" value="Genomic_DNA"/>
</dbReference>
<accession>A0A1G2MEN4</accession>
<evidence type="ECO:0000313" key="1">
    <source>
        <dbReference type="EMBL" id="OHA21629.1"/>
    </source>
</evidence>
<dbReference type="AlphaFoldDB" id="A0A1G2MEN4"/>
<reference evidence="1 2" key="1">
    <citation type="journal article" date="2016" name="Nat. Commun.">
        <title>Thousands of microbial genomes shed light on interconnected biogeochemical processes in an aquifer system.</title>
        <authorList>
            <person name="Anantharaman K."/>
            <person name="Brown C.T."/>
            <person name="Hug L.A."/>
            <person name="Sharon I."/>
            <person name="Castelle C.J."/>
            <person name="Probst A.J."/>
            <person name="Thomas B.C."/>
            <person name="Singh A."/>
            <person name="Wilkins M.J."/>
            <person name="Karaoz U."/>
            <person name="Brodie E.L."/>
            <person name="Williams K.H."/>
            <person name="Hubbard S.S."/>
            <person name="Banfield J.F."/>
        </authorList>
    </citation>
    <scope>NUCLEOTIDE SEQUENCE [LARGE SCALE GENOMIC DNA]</scope>
</reference>
<comment type="caution">
    <text evidence="1">The sequence shown here is derived from an EMBL/GenBank/DDBJ whole genome shotgun (WGS) entry which is preliminary data.</text>
</comment>
<sequence>MQRLIDRGLLQAGLVHLGTPELVGRYNECLTALGIPPTKRDQIHIDGIGWSPEVAEEHEERFYLCHGLANPLAVIVSPEQYKKPVYFPVFSWERGLMRLIFETYHREITDITATHSISFDLENCLTRIKSPLDLLLLAEITADPDTNGISGASEMQKRLIADFLEGINCLKKGYPYKTLVDHALQFGDLRRRSLSLQPVTFNLFNDFYTVAFNGAAVLRKVGERDILVLEDDSTYQAVDLRHSGDADIYYLHNPSHDLITHLARENWLVLPEEEYRKNSNLLEDKREQLLAQLVLDLDPGLAWNQLRPAQRKQLVGRYDGQIPEIYFELEKAIAMLRRNGRLPKLSDELWQFLAVPAEHLHPSTKEVLWMLLTRRDPRNLLELYTYDKNYFLTLYLAWPESKREWAATYLAVRYKPRMLKP</sequence>
<organism evidence="1 2">
    <name type="scientific">Candidatus Taylorbacteria bacterium RIFCSPHIGHO2_01_FULL_51_15</name>
    <dbReference type="NCBI Taxonomy" id="1802304"/>
    <lineage>
        <taxon>Bacteria</taxon>
        <taxon>Candidatus Tayloriibacteriota</taxon>
    </lineage>
</organism>
<dbReference type="Pfam" id="PF20343">
    <property type="entry name" value="DUF6638"/>
    <property type="match status" value="1"/>
</dbReference>
<evidence type="ECO:0000313" key="2">
    <source>
        <dbReference type="Proteomes" id="UP000178121"/>
    </source>
</evidence>
<gene>
    <name evidence="1" type="ORF">A2849_02345</name>
</gene>
<proteinExistence type="predicted"/>
<dbReference type="InterPro" id="IPR046578">
    <property type="entry name" value="DUF6638"/>
</dbReference>
<dbReference type="Proteomes" id="UP000178121">
    <property type="component" value="Unassembled WGS sequence"/>
</dbReference>